<evidence type="ECO:0000313" key="3">
    <source>
        <dbReference type="Proteomes" id="UP000707451"/>
    </source>
</evidence>
<dbReference type="Proteomes" id="UP000707451">
    <property type="component" value="Unassembled WGS sequence"/>
</dbReference>
<keyword evidence="3" id="KW-1185">Reference proteome</keyword>
<sequence length="326" mass="36884">MSRFETPYILRTLSHIFDKPDESRLAHTASAPLTGSVLLRVYFKLGQLPRHPDLVVRYHEIIDIGVGEVSLSASISKVQGDLARTLLWSKRAADEVVTRFEETEDMNLLFVQVIGQTCNLYLMCRVGTVCVATKIGTIQILYTLSDTLSFEDQVQTWLTLDKPFNSTVSVLNDATYRRQEAIAQHLNSQNLNYRFTVEQSDSEFFAEVTWDHGPATPPPMKAAVLSYKLQPHPRSPVKARQDGGVRFYPSTKKQAPTNAKDQQKQLQRVQDIPKGSQAKCENRGAPESVQFNHSTKKTVSVTMDQYKVPQVPRGSPKKNDERMFLR</sequence>
<dbReference type="OrthoDB" id="2422929at2759"/>
<feature type="region of interest" description="Disordered" evidence="1">
    <location>
        <begin position="232"/>
        <end position="326"/>
    </location>
</feature>
<feature type="compositionally biased region" description="Polar residues" evidence="1">
    <location>
        <begin position="289"/>
        <end position="303"/>
    </location>
</feature>
<name>A0A9P8BWM5_9FUNG</name>
<evidence type="ECO:0000313" key="2">
    <source>
        <dbReference type="EMBL" id="KAG9070361.1"/>
    </source>
</evidence>
<protein>
    <submittedName>
        <fullName evidence="2">Uncharacterized protein</fullName>
    </submittedName>
</protein>
<proteinExistence type="predicted"/>
<feature type="compositionally biased region" description="Basic and acidic residues" evidence="1">
    <location>
        <begin position="317"/>
        <end position="326"/>
    </location>
</feature>
<dbReference type="EMBL" id="JAHRHY010000004">
    <property type="protein sequence ID" value="KAG9070361.1"/>
    <property type="molecule type" value="Genomic_DNA"/>
</dbReference>
<accession>A0A9P8BWM5</accession>
<feature type="compositionally biased region" description="Polar residues" evidence="1">
    <location>
        <begin position="251"/>
        <end position="268"/>
    </location>
</feature>
<comment type="caution">
    <text evidence="2">The sequence shown here is derived from an EMBL/GenBank/DDBJ whole genome shotgun (WGS) entry which is preliminary data.</text>
</comment>
<gene>
    <name evidence="2" type="ORF">KI688_009698</name>
</gene>
<evidence type="ECO:0000256" key="1">
    <source>
        <dbReference type="SAM" id="MobiDB-lite"/>
    </source>
</evidence>
<dbReference type="AlphaFoldDB" id="A0A9P8BWM5"/>
<organism evidence="2 3">
    <name type="scientific">Linnemannia hyalina</name>
    <dbReference type="NCBI Taxonomy" id="64524"/>
    <lineage>
        <taxon>Eukaryota</taxon>
        <taxon>Fungi</taxon>
        <taxon>Fungi incertae sedis</taxon>
        <taxon>Mucoromycota</taxon>
        <taxon>Mortierellomycotina</taxon>
        <taxon>Mortierellomycetes</taxon>
        <taxon>Mortierellales</taxon>
        <taxon>Mortierellaceae</taxon>
        <taxon>Linnemannia</taxon>
    </lineage>
</organism>
<reference evidence="2" key="1">
    <citation type="submission" date="2021-06" db="EMBL/GenBank/DDBJ databases">
        <title>Genome Sequence of Mortierella hyaline Strain SCG-10, a Cold-Adapted, Nitrate-Reducing Fungus Isolated from Soil in Minnesota, USA.</title>
        <authorList>
            <person name="Aldossari N."/>
        </authorList>
    </citation>
    <scope>NUCLEOTIDE SEQUENCE</scope>
    <source>
        <strain evidence="2">SCG-10</strain>
    </source>
</reference>